<sequence>ILLLMACNDSKSYNELLDEEDKAVNSFLANQRVELEIPADTIFETGEDAPYYRLDEEGNVYMQVINPGDREKNKAEIGENIYFRYSRIDLKEYETGADGNLGGNATSLTSSNFYFGDYSYSVSYSWGTGLQMPLYYLGIDCEVNLLIKSQYGNTDEISMVIPFVYHVKYYRPKI</sequence>
<reference evidence="1" key="2">
    <citation type="journal article" date="2021" name="PeerJ">
        <title>Extensive microbial diversity within the chicken gut microbiome revealed by metagenomics and culture.</title>
        <authorList>
            <person name="Gilroy R."/>
            <person name="Ravi A."/>
            <person name="Getino M."/>
            <person name="Pursley I."/>
            <person name="Horton D.L."/>
            <person name="Alikhan N.F."/>
            <person name="Baker D."/>
            <person name="Gharbi K."/>
            <person name="Hall N."/>
            <person name="Watson M."/>
            <person name="Adriaenssens E.M."/>
            <person name="Foster-Nyarko E."/>
            <person name="Jarju S."/>
            <person name="Secka A."/>
            <person name="Antonio M."/>
            <person name="Oren A."/>
            <person name="Chaudhuri R.R."/>
            <person name="La Ragione R."/>
            <person name="Hildebrand F."/>
            <person name="Pallen M.J."/>
        </authorList>
    </citation>
    <scope>NUCLEOTIDE SEQUENCE</scope>
    <source>
        <strain evidence="1">6919</strain>
    </source>
</reference>
<feature type="non-terminal residue" evidence="1">
    <location>
        <position position="1"/>
    </location>
</feature>
<accession>A0A9D9NKT0</accession>
<reference evidence="1" key="1">
    <citation type="submission" date="2020-10" db="EMBL/GenBank/DDBJ databases">
        <authorList>
            <person name="Gilroy R."/>
        </authorList>
    </citation>
    <scope>NUCLEOTIDE SEQUENCE</scope>
    <source>
        <strain evidence="1">6919</strain>
    </source>
</reference>
<dbReference type="AlphaFoldDB" id="A0A9D9NKT0"/>
<dbReference type="Gene3D" id="3.10.50.40">
    <property type="match status" value="1"/>
</dbReference>
<protein>
    <submittedName>
        <fullName evidence="1">DUF4827 family protein</fullName>
    </submittedName>
</protein>
<dbReference type="GO" id="GO:0003755">
    <property type="term" value="F:peptidyl-prolyl cis-trans isomerase activity"/>
    <property type="evidence" value="ECO:0007669"/>
    <property type="project" value="InterPro"/>
</dbReference>
<dbReference type="InterPro" id="IPR046357">
    <property type="entry name" value="PPIase_dom_sf"/>
</dbReference>
<organism evidence="1 2">
    <name type="scientific">Candidatus Limisoma faecipullorum</name>
    <dbReference type="NCBI Taxonomy" id="2840854"/>
    <lineage>
        <taxon>Bacteria</taxon>
        <taxon>Pseudomonadati</taxon>
        <taxon>Bacteroidota</taxon>
        <taxon>Bacteroidia</taxon>
        <taxon>Bacteroidales</taxon>
        <taxon>Candidatus Limisoma</taxon>
    </lineage>
</organism>
<evidence type="ECO:0000313" key="2">
    <source>
        <dbReference type="Proteomes" id="UP000823598"/>
    </source>
</evidence>
<dbReference type="Proteomes" id="UP000823598">
    <property type="component" value="Unassembled WGS sequence"/>
</dbReference>
<dbReference type="Pfam" id="PF16109">
    <property type="entry name" value="DUF4827"/>
    <property type="match status" value="1"/>
</dbReference>
<proteinExistence type="predicted"/>
<gene>
    <name evidence="1" type="ORF">IAB88_09190</name>
</gene>
<comment type="caution">
    <text evidence="1">The sequence shown here is derived from an EMBL/GenBank/DDBJ whole genome shotgun (WGS) entry which is preliminary data.</text>
</comment>
<name>A0A9D9NKT0_9BACT</name>
<evidence type="ECO:0000313" key="1">
    <source>
        <dbReference type="EMBL" id="MBO8477152.1"/>
    </source>
</evidence>
<dbReference type="InterPro" id="IPR032252">
    <property type="entry name" value="DUF4827"/>
</dbReference>
<dbReference type="EMBL" id="JADIMC010000109">
    <property type="protein sequence ID" value="MBO8477152.1"/>
    <property type="molecule type" value="Genomic_DNA"/>
</dbReference>